<keyword evidence="4 8" id="KW-1003">Cell membrane</keyword>
<protein>
    <recommendedName>
        <fullName evidence="8">Probable membrane transporter protein</fullName>
    </recommendedName>
</protein>
<organism evidence="9 10">
    <name type="scientific">Roseibium marinum</name>
    <dbReference type="NCBI Taxonomy" id="281252"/>
    <lineage>
        <taxon>Bacteria</taxon>
        <taxon>Pseudomonadati</taxon>
        <taxon>Pseudomonadota</taxon>
        <taxon>Alphaproteobacteria</taxon>
        <taxon>Hyphomicrobiales</taxon>
        <taxon>Stappiaceae</taxon>
        <taxon>Roseibium</taxon>
    </lineage>
</organism>
<comment type="caution">
    <text evidence="9">The sequence shown here is derived from an EMBL/GenBank/DDBJ whole genome shotgun (WGS) entry which is preliminary data.</text>
</comment>
<dbReference type="Proteomes" id="UP000236959">
    <property type="component" value="Unassembled WGS sequence"/>
</dbReference>
<evidence type="ECO:0000256" key="2">
    <source>
        <dbReference type="ARBA" id="ARBA00009142"/>
    </source>
</evidence>
<evidence type="ECO:0000256" key="4">
    <source>
        <dbReference type="ARBA" id="ARBA00022475"/>
    </source>
</evidence>
<keyword evidence="3" id="KW-0813">Transport</keyword>
<feature type="transmembrane region" description="Helical" evidence="8">
    <location>
        <begin position="234"/>
        <end position="255"/>
    </location>
</feature>
<name>A0A2S3UMS5_9HYPH</name>
<dbReference type="EMBL" id="PPCN01000011">
    <property type="protein sequence ID" value="POF28880.1"/>
    <property type="molecule type" value="Genomic_DNA"/>
</dbReference>
<dbReference type="PANTHER" id="PTHR30269:SF32">
    <property type="entry name" value="MEMBRANE TRANSPORTER PROTEIN-RELATED"/>
    <property type="match status" value="1"/>
</dbReference>
<dbReference type="Pfam" id="PF01925">
    <property type="entry name" value="TauE"/>
    <property type="match status" value="1"/>
</dbReference>
<feature type="transmembrane region" description="Helical" evidence="8">
    <location>
        <begin position="134"/>
        <end position="156"/>
    </location>
</feature>
<keyword evidence="5 8" id="KW-0812">Transmembrane</keyword>
<feature type="transmembrane region" description="Helical" evidence="8">
    <location>
        <begin position="177"/>
        <end position="196"/>
    </location>
</feature>
<proteinExistence type="inferred from homology"/>
<comment type="subcellular location">
    <subcellularLocation>
        <location evidence="1 8">Cell membrane</location>
        <topology evidence="1 8">Multi-pass membrane protein</topology>
    </subcellularLocation>
</comment>
<evidence type="ECO:0000256" key="7">
    <source>
        <dbReference type="ARBA" id="ARBA00023136"/>
    </source>
</evidence>
<dbReference type="InterPro" id="IPR052017">
    <property type="entry name" value="TSUP"/>
</dbReference>
<dbReference type="InterPro" id="IPR002781">
    <property type="entry name" value="TM_pro_TauE-like"/>
</dbReference>
<accession>A0A2S3UMS5</accession>
<comment type="similarity">
    <text evidence="2 8">Belongs to the 4-toluene sulfonate uptake permease (TSUP) (TC 2.A.102) family.</text>
</comment>
<evidence type="ECO:0000313" key="10">
    <source>
        <dbReference type="Proteomes" id="UP000236959"/>
    </source>
</evidence>
<keyword evidence="7 8" id="KW-0472">Membrane</keyword>
<sequence>MTGLTAVSPELVFVAVLVFVWAGFVKGLVGFGLPTIGLGLMTVFVGVEKAMVLILWPAFLVNVWQAMSGGYLKPLLRRLWPFLAAAVAMLSAGTFILTQIPDGAADLLLGVLMVAYAVPMLVGVVLTIPARLEVPVGVALGLINGILSGLTGSYTVPGVMYLQSLGLKRDEFIQAMGLLFLLSTIALGASLGGFGMMGAHEALASLALVLPSLAGVLAGQKIRRRISETAFRRLILASILLLGLYLIPLGLWRLMH</sequence>
<dbReference type="OrthoDB" id="9800873at2"/>
<evidence type="ECO:0000256" key="5">
    <source>
        <dbReference type="ARBA" id="ARBA00022692"/>
    </source>
</evidence>
<feature type="transmembrane region" description="Helical" evidence="8">
    <location>
        <begin position="79"/>
        <end position="100"/>
    </location>
</feature>
<dbReference type="PANTHER" id="PTHR30269">
    <property type="entry name" value="TRANSMEMBRANE PROTEIN YFCA"/>
    <property type="match status" value="1"/>
</dbReference>
<gene>
    <name evidence="9" type="ORF">CLV41_111131</name>
</gene>
<keyword evidence="6 8" id="KW-1133">Transmembrane helix</keyword>
<evidence type="ECO:0000256" key="6">
    <source>
        <dbReference type="ARBA" id="ARBA00022989"/>
    </source>
</evidence>
<dbReference type="GO" id="GO:0005886">
    <property type="term" value="C:plasma membrane"/>
    <property type="evidence" value="ECO:0007669"/>
    <property type="project" value="UniProtKB-SubCell"/>
</dbReference>
<evidence type="ECO:0000256" key="1">
    <source>
        <dbReference type="ARBA" id="ARBA00004651"/>
    </source>
</evidence>
<feature type="transmembrane region" description="Helical" evidence="8">
    <location>
        <begin position="107"/>
        <end position="128"/>
    </location>
</feature>
<keyword evidence="10" id="KW-1185">Reference proteome</keyword>
<dbReference type="RefSeq" id="WP_103224524.1">
    <property type="nucleotide sequence ID" value="NZ_PPCN01000011.1"/>
</dbReference>
<dbReference type="AlphaFoldDB" id="A0A2S3UMS5"/>
<reference evidence="9 10" key="1">
    <citation type="submission" date="2018-01" db="EMBL/GenBank/DDBJ databases">
        <title>Genomic Encyclopedia of Archaeal and Bacterial Type Strains, Phase II (KMG-II): from individual species to whole genera.</title>
        <authorList>
            <person name="Goeker M."/>
        </authorList>
    </citation>
    <scope>NUCLEOTIDE SEQUENCE [LARGE SCALE GENOMIC DNA]</scope>
    <source>
        <strain evidence="9 10">DSM 17023</strain>
    </source>
</reference>
<evidence type="ECO:0000256" key="3">
    <source>
        <dbReference type="ARBA" id="ARBA00022448"/>
    </source>
</evidence>
<feature type="transmembrane region" description="Helical" evidence="8">
    <location>
        <begin position="12"/>
        <end position="31"/>
    </location>
</feature>
<evidence type="ECO:0000313" key="9">
    <source>
        <dbReference type="EMBL" id="POF28880.1"/>
    </source>
</evidence>
<evidence type="ECO:0000256" key="8">
    <source>
        <dbReference type="RuleBase" id="RU363041"/>
    </source>
</evidence>